<evidence type="ECO:0000256" key="1">
    <source>
        <dbReference type="ARBA" id="ARBA00011079"/>
    </source>
</evidence>
<evidence type="ECO:0000313" key="7">
    <source>
        <dbReference type="Proteomes" id="UP001318040"/>
    </source>
</evidence>
<protein>
    <submittedName>
        <fullName evidence="8">LOW QUALITY PROTEIN: putative serine protease K12H4.7</fullName>
    </submittedName>
</protein>
<keyword evidence="5" id="KW-0325">Glycoprotein</keyword>
<keyword evidence="2 8" id="KW-0645">Protease</keyword>
<dbReference type="InterPro" id="IPR029058">
    <property type="entry name" value="AB_hydrolase_fold"/>
</dbReference>
<dbReference type="Proteomes" id="UP001318040">
    <property type="component" value="Chromosome 63"/>
</dbReference>
<dbReference type="GO" id="GO:0006508">
    <property type="term" value="P:proteolysis"/>
    <property type="evidence" value="ECO:0007669"/>
    <property type="project" value="UniProtKB-KW"/>
</dbReference>
<feature type="signal peptide" evidence="6">
    <location>
        <begin position="1"/>
        <end position="43"/>
    </location>
</feature>
<dbReference type="GO" id="GO:0008239">
    <property type="term" value="F:dipeptidyl-peptidase activity"/>
    <property type="evidence" value="ECO:0007669"/>
    <property type="project" value="TreeGrafter"/>
</dbReference>
<dbReference type="SUPFAM" id="SSF53474">
    <property type="entry name" value="alpha/beta-Hydrolases"/>
    <property type="match status" value="1"/>
</dbReference>
<keyword evidence="4" id="KW-0378">Hydrolase</keyword>
<dbReference type="AlphaFoldDB" id="A0AAJ7XGK5"/>
<evidence type="ECO:0000256" key="4">
    <source>
        <dbReference type="ARBA" id="ARBA00022801"/>
    </source>
</evidence>
<dbReference type="KEGG" id="pmrn:116956067"/>
<evidence type="ECO:0000256" key="5">
    <source>
        <dbReference type="ARBA" id="ARBA00023180"/>
    </source>
</evidence>
<keyword evidence="7" id="KW-1185">Reference proteome</keyword>
<dbReference type="InterPro" id="IPR042269">
    <property type="entry name" value="Ser_carbopepase_S28_SKS"/>
</dbReference>
<evidence type="ECO:0000256" key="2">
    <source>
        <dbReference type="ARBA" id="ARBA00022670"/>
    </source>
</evidence>
<sequence>MASLCISARGRRSALALPSPSPLLLPLLPLLLLLLCCGCSCWGQLRGAASGSQPSRWRWWRRPPVAAPEASAGLWFQQRLDHFNAADARLWSQRYFMNDTFHKPGGPVLLMVGGEGPANAAWMCQGTWLEYARRLGAMCLMLEHRFYGQSHPTANVSVENLRYLSSEQALADLAHFRREVSVALPRLAGAKWVAVGGSYPGSLAAWLRLKYPHLVHSAIASSAPLNVTVNFPEYLEVLRRSLEAYDVQCAASVKEASDRAVQLLGEKQYEKIGKDFGLCEPLDVRSDADSAYLLETLAGFFMDVVQYNEDNRAFEGAKGTNVTISVLCAVMRDAALGGAYERYAAAVRLTSDALGVPCVDASYTGFLRDMRGHSWDGPAVASGGRQWVYQTCTEFGFYQTTDSAQQPFSGFPLSYKLQQCADVYGPEFDAAAVAAAVQRTNEDYGGLALRASRIVFPNGSLDPWHALGATRDLAADLPAVFIQGTAHCANMYPATAQDPPQLTEARARVFDILQKWLSEDD</sequence>
<gene>
    <name evidence="8" type="primary">LOC116956067</name>
</gene>
<dbReference type="Gene3D" id="3.40.50.1820">
    <property type="entry name" value="alpha/beta hydrolase"/>
    <property type="match status" value="1"/>
</dbReference>
<evidence type="ECO:0000313" key="8">
    <source>
        <dbReference type="RefSeq" id="XP_032833392.1"/>
    </source>
</evidence>
<dbReference type="PANTHER" id="PTHR11010">
    <property type="entry name" value="PROTEASE S28 PRO-X CARBOXYPEPTIDASE-RELATED"/>
    <property type="match status" value="1"/>
</dbReference>
<proteinExistence type="inferred from homology"/>
<name>A0AAJ7XGK5_PETMA</name>
<dbReference type="PANTHER" id="PTHR11010:SF117">
    <property type="entry name" value="SERINE PROTEASE 16"/>
    <property type="match status" value="1"/>
</dbReference>
<dbReference type="GO" id="GO:0070008">
    <property type="term" value="F:serine-type exopeptidase activity"/>
    <property type="evidence" value="ECO:0007669"/>
    <property type="project" value="InterPro"/>
</dbReference>
<evidence type="ECO:0000256" key="6">
    <source>
        <dbReference type="SAM" id="SignalP"/>
    </source>
</evidence>
<comment type="similarity">
    <text evidence="1">Belongs to the peptidase S28 family.</text>
</comment>
<dbReference type="Pfam" id="PF05577">
    <property type="entry name" value="Peptidase_S28"/>
    <property type="match status" value="1"/>
</dbReference>
<dbReference type="Gene3D" id="1.20.120.980">
    <property type="entry name" value="Serine carboxypeptidase S28, SKS domain"/>
    <property type="match status" value="1"/>
</dbReference>
<organism evidence="7 8">
    <name type="scientific">Petromyzon marinus</name>
    <name type="common">Sea lamprey</name>
    <dbReference type="NCBI Taxonomy" id="7757"/>
    <lineage>
        <taxon>Eukaryota</taxon>
        <taxon>Metazoa</taxon>
        <taxon>Chordata</taxon>
        <taxon>Craniata</taxon>
        <taxon>Vertebrata</taxon>
        <taxon>Cyclostomata</taxon>
        <taxon>Hyperoartia</taxon>
        <taxon>Petromyzontiformes</taxon>
        <taxon>Petromyzontidae</taxon>
        <taxon>Petromyzon</taxon>
    </lineage>
</organism>
<dbReference type="FunFam" id="1.20.120.980:FF:000003">
    <property type="entry name" value="Serine protease 16"/>
    <property type="match status" value="1"/>
</dbReference>
<dbReference type="InterPro" id="IPR008758">
    <property type="entry name" value="Peptidase_S28"/>
</dbReference>
<keyword evidence="3 6" id="KW-0732">Signal</keyword>
<feature type="chain" id="PRO_5042476563" evidence="6">
    <location>
        <begin position="44"/>
        <end position="521"/>
    </location>
</feature>
<dbReference type="RefSeq" id="XP_032833392.1">
    <property type="nucleotide sequence ID" value="XM_032977501.1"/>
</dbReference>
<reference evidence="8" key="1">
    <citation type="submission" date="2025-08" db="UniProtKB">
        <authorList>
            <consortium name="RefSeq"/>
        </authorList>
    </citation>
    <scope>IDENTIFICATION</scope>
    <source>
        <tissue evidence="8">Sperm</tissue>
    </source>
</reference>
<accession>A0AAJ7XGK5</accession>
<evidence type="ECO:0000256" key="3">
    <source>
        <dbReference type="ARBA" id="ARBA00022729"/>
    </source>
</evidence>